<evidence type="ECO:0000256" key="3">
    <source>
        <dbReference type="ARBA" id="ARBA00023239"/>
    </source>
</evidence>
<keyword evidence="3 4" id="KW-0456">Lyase</keyword>
<proteinExistence type="inferred from homology"/>
<name>A0ABN6FAV3_9BACT</name>
<evidence type="ECO:0000256" key="4">
    <source>
        <dbReference type="HAMAP-Rule" id="MF_00434"/>
    </source>
</evidence>
<sequence>MEPNGLSQEEISMRLEELNDACEVPWCVEGDYLKKQFAFKSFNAAFGFMTRVAIKAEKVDHHPEWTNVYGRVDVALTTHDADGLTEQDFSLAAFMDRISGL</sequence>
<dbReference type="Gene3D" id="3.30.1360.20">
    <property type="entry name" value="Transcriptional coactivator/pterin dehydratase"/>
    <property type="match status" value="1"/>
</dbReference>
<dbReference type="NCBIfam" id="NF002018">
    <property type="entry name" value="PRK00823.1-3"/>
    <property type="match status" value="1"/>
</dbReference>
<dbReference type="RefSeq" id="WP_236890001.1">
    <property type="nucleotide sequence ID" value="NZ_AP024488.1"/>
</dbReference>
<evidence type="ECO:0000313" key="6">
    <source>
        <dbReference type="Proteomes" id="UP001320148"/>
    </source>
</evidence>
<dbReference type="HAMAP" id="MF_00434">
    <property type="entry name" value="Pterin_4_alpha"/>
    <property type="match status" value="1"/>
</dbReference>
<dbReference type="InterPro" id="IPR001533">
    <property type="entry name" value="Pterin_deHydtase"/>
</dbReference>
<comment type="similarity">
    <text evidence="2 4">Belongs to the pterin-4-alpha-carbinolamine dehydratase family.</text>
</comment>
<dbReference type="PANTHER" id="PTHR12599">
    <property type="entry name" value="PTERIN-4-ALPHA-CARBINOLAMINE DEHYDRATASE"/>
    <property type="match status" value="1"/>
</dbReference>
<dbReference type="EMBL" id="AP024488">
    <property type="protein sequence ID" value="BCS98617.1"/>
    <property type="molecule type" value="Genomic_DNA"/>
</dbReference>
<comment type="catalytic activity">
    <reaction evidence="1 4">
        <text>(4aS,6R)-4a-hydroxy-L-erythro-5,6,7,8-tetrahydrobiopterin = (6R)-L-erythro-6,7-dihydrobiopterin + H2O</text>
        <dbReference type="Rhea" id="RHEA:11920"/>
        <dbReference type="ChEBI" id="CHEBI:15377"/>
        <dbReference type="ChEBI" id="CHEBI:15642"/>
        <dbReference type="ChEBI" id="CHEBI:43120"/>
        <dbReference type="EC" id="4.2.1.96"/>
    </reaction>
</comment>
<dbReference type="Proteomes" id="UP001320148">
    <property type="component" value="Chromosome"/>
</dbReference>
<protein>
    <recommendedName>
        <fullName evidence="4">Putative pterin-4-alpha-carbinolamine dehydratase</fullName>
        <shortName evidence="4">PHS</shortName>
        <ecNumber evidence="4">4.2.1.96</ecNumber>
    </recommendedName>
    <alternativeName>
        <fullName evidence="4">4-alpha-hydroxy-tetrahydropterin dehydratase</fullName>
    </alternativeName>
    <alternativeName>
        <fullName evidence="4">Pterin carbinolamine dehydratase</fullName>
        <shortName evidence="4">PCD</shortName>
    </alternativeName>
</protein>
<evidence type="ECO:0000256" key="2">
    <source>
        <dbReference type="ARBA" id="ARBA00006472"/>
    </source>
</evidence>
<dbReference type="SUPFAM" id="SSF55248">
    <property type="entry name" value="PCD-like"/>
    <property type="match status" value="1"/>
</dbReference>
<accession>A0ABN6FAV3</accession>
<dbReference type="CDD" id="cd00914">
    <property type="entry name" value="PCD_DCoH_subfamily_b"/>
    <property type="match status" value="1"/>
</dbReference>
<dbReference type="EC" id="4.2.1.96" evidence="4"/>
<gene>
    <name evidence="5" type="ORF">DSLASN_42490</name>
</gene>
<dbReference type="Pfam" id="PF01329">
    <property type="entry name" value="Pterin_4a"/>
    <property type="match status" value="1"/>
</dbReference>
<keyword evidence="6" id="KW-1185">Reference proteome</keyword>
<dbReference type="NCBIfam" id="NF002017">
    <property type="entry name" value="PRK00823.1-2"/>
    <property type="match status" value="1"/>
</dbReference>
<reference evidence="5 6" key="1">
    <citation type="submission" date="2021-02" db="EMBL/GenBank/DDBJ databases">
        <title>Complete genome of Desulfoluna sp. strain ASN36.</title>
        <authorList>
            <person name="Takahashi A."/>
            <person name="Kojima H."/>
            <person name="Fukui M."/>
        </authorList>
    </citation>
    <scope>NUCLEOTIDE SEQUENCE [LARGE SCALE GENOMIC DNA]</scope>
    <source>
        <strain evidence="5 6">ASN36</strain>
    </source>
</reference>
<evidence type="ECO:0000256" key="1">
    <source>
        <dbReference type="ARBA" id="ARBA00001554"/>
    </source>
</evidence>
<dbReference type="InterPro" id="IPR036428">
    <property type="entry name" value="PCD_sf"/>
</dbReference>
<dbReference type="PANTHER" id="PTHR12599:SF0">
    <property type="entry name" value="PTERIN-4-ALPHA-CARBINOLAMINE DEHYDRATASE"/>
    <property type="match status" value="1"/>
</dbReference>
<organism evidence="5 6">
    <name type="scientific">Desulfoluna limicola</name>
    <dbReference type="NCBI Taxonomy" id="2810562"/>
    <lineage>
        <taxon>Bacteria</taxon>
        <taxon>Pseudomonadati</taxon>
        <taxon>Thermodesulfobacteriota</taxon>
        <taxon>Desulfobacteria</taxon>
        <taxon>Desulfobacterales</taxon>
        <taxon>Desulfolunaceae</taxon>
        <taxon>Desulfoluna</taxon>
    </lineage>
</organism>
<evidence type="ECO:0000313" key="5">
    <source>
        <dbReference type="EMBL" id="BCS98617.1"/>
    </source>
</evidence>